<keyword evidence="2" id="KW-0719">Serine esterase</keyword>
<evidence type="ECO:0000259" key="4">
    <source>
        <dbReference type="Pfam" id="PF00561"/>
    </source>
</evidence>
<keyword evidence="6" id="KW-1185">Reference proteome</keyword>
<evidence type="ECO:0000256" key="1">
    <source>
        <dbReference type="ARBA" id="ARBA00010884"/>
    </source>
</evidence>
<dbReference type="PANTHER" id="PTHR10794:SF94">
    <property type="entry name" value="ESTERASE YHET-RELATED"/>
    <property type="match status" value="1"/>
</dbReference>
<dbReference type="Proteomes" id="UP001500298">
    <property type="component" value="Unassembled WGS sequence"/>
</dbReference>
<organism evidence="5 6">
    <name type="scientific">Algivirga pacifica</name>
    <dbReference type="NCBI Taxonomy" id="1162670"/>
    <lineage>
        <taxon>Bacteria</taxon>
        <taxon>Pseudomonadati</taxon>
        <taxon>Bacteroidota</taxon>
        <taxon>Cytophagia</taxon>
        <taxon>Cytophagales</taxon>
        <taxon>Flammeovirgaceae</taxon>
        <taxon>Algivirga</taxon>
    </lineage>
</organism>
<evidence type="ECO:0000313" key="6">
    <source>
        <dbReference type="Proteomes" id="UP001500298"/>
    </source>
</evidence>
<protein>
    <submittedName>
        <fullName evidence="5">Alpha/beta fold hydrolase</fullName>
    </submittedName>
</protein>
<dbReference type="PANTHER" id="PTHR10794">
    <property type="entry name" value="ABHYDROLASE DOMAIN-CONTAINING PROTEIN"/>
    <property type="match status" value="1"/>
</dbReference>
<proteinExistence type="inferred from homology"/>
<dbReference type="InterPro" id="IPR012020">
    <property type="entry name" value="ABHD4"/>
</dbReference>
<evidence type="ECO:0000256" key="2">
    <source>
        <dbReference type="ARBA" id="ARBA00022487"/>
    </source>
</evidence>
<sequence length="310" mass="35020">MMHFNGHMQTILPAKLRKVEGVNYTPQRLELNDGDFLDLSWSKIGSDKLLIITHGLEGGSDRHYCHGLVKIFNEAGWDVLAWNYRSCSGTMNRLPRFYHSGDTGDIDRVVQHVVATYNYHNISLVGISMGGSVTLNYLGNKKHDIPSSIQAGVAISTPIHLSSSCDKLETFGSLIYNKNFMYDLNNKVRIKAKMLPGQIDASLIEKHNIKRLREFDEYYTAPLHGFKDANDYYEKASSLYQLENIKHPTLVINATNDPFLGTPSIPYDLLRNHKYVDLEAPNKGGHVGFCIAGEKETYTEKRSLTFLGKF</sequence>
<name>A0ABP9DCI8_9BACT</name>
<feature type="domain" description="AB hydrolase-1" evidence="4">
    <location>
        <begin position="49"/>
        <end position="287"/>
    </location>
</feature>
<evidence type="ECO:0000313" key="5">
    <source>
        <dbReference type="EMBL" id="GAA4837344.1"/>
    </source>
</evidence>
<keyword evidence="3 5" id="KW-0378">Hydrolase</keyword>
<dbReference type="InterPro" id="IPR029058">
    <property type="entry name" value="AB_hydrolase_fold"/>
</dbReference>
<comment type="caution">
    <text evidence="5">The sequence shown here is derived from an EMBL/GenBank/DDBJ whole genome shotgun (WGS) entry which is preliminary data.</text>
</comment>
<dbReference type="InterPro" id="IPR000073">
    <property type="entry name" value="AB_hydrolase_1"/>
</dbReference>
<gene>
    <name evidence="5" type="ORF">GCM10023331_23240</name>
</gene>
<comment type="similarity">
    <text evidence="1">Belongs to the AB hydrolase superfamily. AB hydrolase 4 family.</text>
</comment>
<reference evidence="6" key="1">
    <citation type="journal article" date="2019" name="Int. J. Syst. Evol. Microbiol.">
        <title>The Global Catalogue of Microorganisms (GCM) 10K type strain sequencing project: providing services to taxonomists for standard genome sequencing and annotation.</title>
        <authorList>
            <consortium name="The Broad Institute Genomics Platform"/>
            <consortium name="The Broad Institute Genome Sequencing Center for Infectious Disease"/>
            <person name="Wu L."/>
            <person name="Ma J."/>
        </authorList>
    </citation>
    <scope>NUCLEOTIDE SEQUENCE [LARGE SCALE GENOMIC DNA]</scope>
    <source>
        <strain evidence="6">JCM 18326</strain>
    </source>
</reference>
<dbReference type="InterPro" id="IPR000952">
    <property type="entry name" value="AB_hydrolase_4_CS"/>
</dbReference>
<dbReference type="PROSITE" id="PS01133">
    <property type="entry name" value="UPF0017"/>
    <property type="match status" value="1"/>
</dbReference>
<dbReference type="EMBL" id="BAABJX010000033">
    <property type="protein sequence ID" value="GAA4837344.1"/>
    <property type="molecule type" value="Genomic_DNA"/>
</dbReference>
<dbReference type="Gene3D" id="3.40.50.1820">
    <property type="entry name" value="alpha/beta hydrolase"/>
    <property type="match status" value="1"/>
</dbReference>
<dbReference type="InterPro" id="IPR050960">
    <property type="entry name" value="AB_hydrolase_4_sf"/>
</dbReference>
<evidence type="ECO:0000256" key="3">
    <source>
        <dbReference type="ARBA" id="ARBA00022801"/>
    </source>
</evidence>
<accession>A0ABP9DCI8</accession>
<dbReference type="GO" id="GO:0016787">
    <property type="term" value="F:hydrolase activity"/>
    <property type="evidence" value="ECO:0007669"/>
    <property type="project" value="UniProtKB-KW"/>
</dbReference>
<dbReference type="PIRSF" id="PIRSF005211">
    <property type="entry name" value="Ab_hydro_YheT"/>
    <property type="match status" value="1"/>
</dbReference>
<dbReference type="SUPFAM" id="SSF53474">
    <property type="entry name" value="alpha/beta-Hydrolases"/>
    <property type="match status" value="1"/>
</dbReference>
<dbReference type="Pfam" id="PF00561">
    <property type="entry name" value="Abhydrolase_1"/>
    <property type="match status" value="1"/>
</dbReference>